<evidence type="ECO:0000256" key="1">
    <source>
        <dbReference type="SAM" id="Phobius"/>
    </source>
</evidence>
<feature type="transmembrane region" description="Helical" evidence="1">
    <location>
        <begin position="48"/>
        <end position="66"/>
    </location>
</feature>
<evidence type="ECO:0000313" key="2">
    <source>
        <dbReference type="EMBL" id="QDH89091.1"/>
    </source>
</evidence>
<name>A0A514D634_9VIRU</name>
<keyword evidence="1" id="KW-0812">Transmembrane</keyword>
<keyword evidence="1" id="KW-1133">Transmembrane helix</keyword>
<keyword evidence="1" id="KW-0472">Membrane</keyword>
<proteinExistence type="predicted"/>
<reference evidence="2" key="1">
    <citation type="submission" date="2019-05" db="EMBL/GenBank/DDBJ databases">
        <title>Metatranscriptomic reconstruction reveals RNA viruses with the potential to shape carbon cycling in soil.</title>
        <authorList>
            <person name="Starr E.P."/>
            <person name="Nuccio E."/>
            <person name="Pett-Ridge J."/>
            <person name="Banfield J.F."/>
            <person name="Firestone M.K."/>
        </authorList>
    </citation>
    <scope>NUCLEOTIDE SEQUENCE</scope>
    <source>
        <strain evidence="2">H1_Bulk_Litter_5_scaffold_5333</strain>
    </source>
</reference>
<organism evidence="2">
    <name type="scientific">Riboviria sp</name>
    <dbReference type="NCBI Taxonomy" id="2585031"/>
    <lineage>
        <taxon>Viruses</taxon>
        <taxon>Riboviria</taxon>
    </lineage>
</organism>
<accession>A0A514D634</accession>
<protein>
    <submittedName>
        <fullName evidence="2">Uncharacterized protein</fullName>
    </submittedName>
</protein>
<sequence>MEFIPSSVGLGGLSIFPGLSKSFGRVTQSFVLNKLAGNRSRALKVLGVIGFLLNLGLITAPAWIMAMERLKRWLTREWLPELRAVTVSRDVPSVVVRVPGQGLPIETPAVVRPSGMIREVERQTLRPCSLRVRRRSKWVGILQEMLQGRLGVVGALKRRWWTPDLPTNGVPYEIAAAAHLSLSGLRILSWGSSTFEAQDKESTVHEVRFCNVQCESGNVYTILPDLYCKLHCLVFGRARNAATFLSLRNRYLEDTRELGVSQSLRALALAGTVGLAFRYSNGEEAIRQDLAEDGLSFEGPLC</sequence>
<gene>
    <name evidence="2" type="ORF">H1BulkLitter55333_000002</name>
</gene>
<dbReference type="EMBL" id="MN034591">
    <property type="protein sequence ID" value="QDH89091.1"/>
    <property type="molecule type" value="Genomic_DNA"/>
</dbReference>